<accession>A0A9X3MWZ4</accession>
<proteinExistence type="predicted"/>
<sequence length="46" mass="5049">MKMIDRTYGHLVAGADAYERELLDAHDNNPRALGSYVDAEGVRDAA</sequence>
<keyword evidence="2" id="KW-1185">Reference proteome</keyword>
<dbReference type="EMBL" id="JAPDOD010000032">
    <property type="protein sequence ID" value="MDA0164275.1"/>
    <property type="molecule type" value="Genomic_DNA"/>
</dbReference>
<organism evidence="1 2">
    <name type="scientific">Solirubrobacter ginsenosidimutans</name>
    <dbReference type="NCBI Taxonomy" id="490573"/>
    <lineage>
        <taxon>Bacteria</taxon>
        <taxon>Bacillati</taxon>
        <taxon>Actinomycetota</taxon>
        <taxon>Thermoleophilia</taxon>
        <taxon>Solirubrobacterales</taxon>
        <taxon>Solirubrobacteraceae</taxon>
        <taxon>Solirubrobacter</taxon>
    </lineage>
</organism>
<protein>
    <submittedName>
        <fullName evidence="1">Uncharacterized protein</fullName>
    </submittedName>
</protein>
<comment type="caution">
    <text evidence="1">The sequence shown here is derived from an EMBL/GenBank/DDBJ whole genome shotgun (WGS) entry which is preliminary data.</text>
</comment>
<name>A0A9X3MWZ4_9ACTN</name>
<gene>
    <name evidence="1" type="ORF">OM076_28655</name>
</gene>
<dbReference type="AlphaFoldDB" id="A0A9X3MWZ4"/>
<dbReference type="Proteomes" id="UP001149140">
    <property type="component" value="Unassembled WGS sequence"/>
</dbReference>
<dbReference type="RefSeq" id="WP_270043526.1">
    <property type="nucleotide sequence ID" value="NZ_JAPDOD010000032.1"/>
</dbReference>
<evidence type="ECO:0000313" key="1">
    <source>
        <dbReference type="EMBL" id="MDA0164275.1"/>
    </source>
</evidence>
<evidence type="ECO:0000313" key="2">
    <source>
        <dbReference type="Proteomes" id="UP001149140"/>
    </source>
</evidence>
<reference evidence="1" key="1">
    <citation type="submission" date="2022-10" db="EMBL/GenBank/DDBJ databases">
        <title>The WGS of Solirubrobacter ginsenosidimutans DSM 21036.</title>
        <authorList>
            <person name="Jiang Z."/>
        </authorList>
    </citation>
    <scope>NUCLEOTIDE SEQUENCE</scope>
    <source>
        <strain evidence="1">DSM 21036</strain>
    </source>
</reference>